<dbReference type="EMBL" id="SPHZ02000006">
    <property type="protein sequence ID" value="KAF0911078.1"/>
    <property type="molecule type" value="Genomic_DNA"/>
</dbReference>
<dbReference type="Proteomes" id="UP000479710">
    <property type="component" value="Unassembled WGS sequence"/>
</dbReference>
<accession>A0A6G1DEN1</accession>
<name>A0A6G1DEN1_9ORYZ</name>
<evidence type="ECO:0000313" key="1">
    <source>
        <dbReference type="EMBL" id="KAF0911078.1"/>
    </source>
</evidence>
<comment type="caution">
    <text evidence="1">The sequence shown here is derived from an EMBL/GenBank/DDBJ whole genome shotgun (WGS) entry which is preliminary data.</text>
</comment>
<evidence type="ECO:0000313" key="2">
    <source>
        <dbReference type="Proteomes" id="UP000479710"/>
    </source>
</evidence>
<organism evidence="1 2">
    <name type="scientific">Oryza meyeriana var. granulata</name>
    <dbReference type="NCBI Taxonomy" id="110450"/>
    <lineage>
        <taxon>Eukaryota</taxon>
        <taxon>Viridiplantae</taxon>
        <taxon>Streptophyta</taxon>
        <taxon>Embryophyta</taxon>
        <taxon>Tracheophyta</taxon>
        <taxon>Spermatophyta</taxon>
        <taxon>Magnoliopsida</taxon>
        <taxon>Liliopsida</taxon>
        <taxon>Poales</taxon>
        <taxon>Poaceae</taxon>
        <taxon>BOP clade</taxon>
        <taxon>Oryzoideae</taxon>
        <taxon>Oryzeae</taxon>
        <taxon>Oryzinae</taxon>
        <taxon>Oryza</taxon>
        <taxon>Oryza meyeriana</taxon>
    </lineage>
</organism>
<keyword evidence="2" id="KW-1185">Reference proteome</keyword>
<proteinExistence type="predicted"/>
<dbReference type="AlphaFoldDB" id="A0A6G1DEN1"/>
<gene>
    <name evidence="1" type="ORF">E2562_005461</name>
</gene>
<reference evidence="1 2" key="1">
    <citation type="submission" date="2019-11" db="EMBL/GenBank/DDBJ databases">
        <title>Whole genome sequence of Oryza granulata.</title>
        <authorList>
            <person name="Li W."/>
        </authorList>
    </citation>
    <scope>NUCLEOTIDE SEQUENCE [LARGE SCALE GENOMIC DNA]</scope>
    <source>
        <strain evidence="2">cv. Menghai</strain>
        <tissue evidence="1">Leaf</tissue>
    </source>
</reference>
<sequence length="68" mass="7581">MAQPPPPLPAFPIVATKGHCRAARSGGPEFHRRPGSSDPAGLASSLLCCYAQERPIHRRRPQERPRRW</sequence>
<protein>
    <submittedName>
        <fullName evidence="1">Uncharacterized protein</fullName>
    </submittedName>
</protein>